<proteinExistence type="predicted"/>
<accession>A0A241Q494</accession>
<keyword evidence="1" id="KW-0645">Protease</keyword>
<dbReference type="Gene3D" id="3.40.1360.10">
    <property type="match status" value="1"/>
</dbReference>
<keyword evidence="5" id="KW-0482">Metalloprotease</keyword>
<dbReference type="SUPFAM" id="SSF57783">
    <property type="entry name" value="Zinc beta-ribbon"/>
    <property type="match status" value="1"/>
</dbReference>
<feature type="compositionally biased region" description="Basic and acidic residues" evidence="6">
    <location>
        <begin position="908"/>
        <end position="919"/>
    </location>
</feature>
<dbReference type="RefSeq" id="WP_088765542.1">
    <property type="nucleotide sequence ID" value="NZ_CP022123.1"/>
</dbReference>
<dbReference type="CDD" id="cd01029">
    <property type="entry name" value="TOPRIM_primases"/>
    <property type="match status" value="1"/>
</dbReference>
<dbReference type="AlphaFoldDB" id="A0A241Q494"/>
<evidence type="ECO:0000256" key="4">
    <source>
        <dbReference type="ARBA" id="ARBA00022833"/>
    </source>
</evidence>
<dbReference type="InterPro" id="IPR001405">
    <property type="entry name" value="UPF0758"/>
</dbReference>
<evidence type="ECO:0000259" key="7">
    <source>
        <dbReference type="PROSITE" id="PS50249"/>
    </source>
</evidence>
<dbReference type="SMART" id="SM00400">
    <property type="entry name" value="ZnF_CHCC"/>
    <property type="match status" value="1"/>
</dbReference>
<dbReference type="InterPro" id="IPR002694">
    <property type="entry name" value="Znf_CHC2"/>
</dbReference>
<dbReference type="Gene3D" id="3.40.140.10">
    <property type="entry name" value="Cytidine Deaminase, domain 2"/>
    <property type="match status" value="1"/>
</dbReference>
<dbReference type="GO" id="GO:0003677">
    <property type="term" value="F:DNA binding"/>
    <property type="evidence" value="ECO:0007669"/>
    <property type="project" value="InterPro"/>
</dbReference>
<evidence type="ECO:0000313" key="9">
    <source>
        <dbReference type="Proteomes" id="UP000197638"/>
    </source>
</evidence>
<sequence length="927" mass="108352">MEKEPTIEELKNFIGEYLELKGINTASVFRCFSPTHEDKHPSMSFYKKGNICNCFACGEKYNIFSLVGMEYNLKGFKEQKEKVIELYKNRELIQDVNATIYSKKNIEIILNSTIQEKKIEEKKIYPEFYYYYRDCKKRISETDYLQKRGISKEVQDKYNIGYDRDFKEGKMKFPIQAIIIPVSKASYTVRNINNASKFRYTKVGEAAIFNYWELEQNRKDTFYIVEGEIDALSIIEAGRKAIALGSVNEVNLLVNKLKEDKFNNKFILMLDNDEKGKMWQEILYTKLKEIGINVEKNNTLGKYKDANEFLVADRDNFIKALNELEINKVITMEVDKLYSYNLENKQLIKEAPFNDIGLAEVYEASQELYKNNIGKNIAILGVNAEGEIFFKKTKDIDFNSTKERYVTTYNLFFRENATFKDLANFEKEKYLKNIREVDAKLNINFEELVCKANGLEVEKIEIPISSENKDIENNEKKTKNLYEYFNCSSKEELYQLVKKRDPSVNELLNYFKYAIKEKDISENKIKLQNNDKTIEYFKNNNFPDKNYISILVLDTQLRLLKDIQIHKDTQFTEVFKEFYLPKAKNYIVLSNDEVEYKKGNIRYKLDSLGYNCLENFYTCDSKNSKNIVIESYMNEITCNKEINKKSPFLKPRKVKIINYELENTNDLVKMEGFDEFTKYISEKELVGLNVIKDENKIKQLLKIGSQELSYENFKIIKYDGGYNISKVITISQGGVDYAKVDPKHIYPHLLDEKLKGIILCHNHPSGVANPSRADNDLTENLSKRATFFNKEVLDHIIVGKEGVYKYSENDLIFMDEVKKAKEYLETHKTYNCLTGEPINIQTHSSGENKWIGKKDVERYGIEKLEGAKETIGKITYIENNKLYQKPVSYYNLSDLKITKEIEQKLVPMKEKEKTQEISKSKGQGIGD</sequence>
<dbReference type="PROSITE" id="PS01302">
    <property type="entry name" value="UPF0758"/>
    <property type="match status" value="1"/>
</dbReference>
<evidence type="ECO:0000256" key="2">
    <source>
        <dbReference type="ARBA" id="ARBA00022723"/>
    </source>
</evidence>
<dbReference type="Pfam" id="PF01807">
    <property type="entry name" value="Zn_ribbon_DnaG"/>
    <property type="match status" value="1"/>
</dbReference>
<dbReference type="GO" id="GO:0006508">
    <property type="term" value="P:proteolysis"/>
    <property type="evidence" value="ECO:0007669"/>
    <property type="project" value="UniProtKB-KW"/>
</dbReference>
<dbReference type="InterPro" id="IPR036977">
    <property type="entry name" value="DNA_primase_Znf_CHC2"/>
</dbReference>
<keyword evidence="2" id="KW-0479">Metal-binding</keyword>
<evidence type="ECO:0000256" key="3">
    <source>
        <dbReference type="ARBA" id="ARBA00022801"/>
    </source>
</evidence>
<dbReference type="InterPro" id="IPR020891">
    <property type="entry name" value="UPF0758_CS"/>
</dbReference>
<dbReference type="GO" id="GO:0006260">
    <property type="term" value="P:DNA replication"/>
    <property type="evidence" value="ECO:0007669"/>
    <property type="project" value="InterPro"/>
</dbReference>
<evidence type="ECO:0000313" key="8">
    <source>
        <dbReference type="EMBL" id="ASG29566.1"/>
    </source>
</evidence>
<gene>
    <name evidence="8" type="ORF">CBG61_12255</name>
</gene>
<dbReference type="GO" id="GO:0008270">
    <property type="term" value="F:zinc ion binding"/>
    <property type="evidence" value="ECO:0007669"/>
    <property type="project" value="InterPro"/>
</dbReference>
<dbReference type="PANTHER" id="PTHR30471:SF3">
    <property type="entry name" value="UPF0758 PROTEIN YEES-RELATED"/>
    <property type="match status" value="1"/>
</dbReference>
<feature type="region of interest" description="Disordered" evidence="6">
    <location>
        <begin position="908"/>
        <end position="927"/>
    </location>
</feature>
<evidence type="ECO:0000256" key="5">
    <source>
        <dbReference type="ARBA" id="ARBA00023049"/>
    </source>
</evidence>
<dbReference type="Pfam" id="PF13155">
    <property type="entry name" value="Toprim_2"/>
    <property type="match status" value="1"/>
</dbReference>
<organism evidence="8 9">
    <name type="scientific">Fusobacterium nucleatum subsp. polymorphum</name>
    <name type="common">Fusobacterium polymorphum</name>
    <dbReference type="NCBI Taxonomy" id="76857"/>
    <lineage>
        <taxon>Bacteria</taxon>
        <taxon>Fusobacteriati</taxon>
        <taxon>Fusobacteriota</taxon>
        <taxon>Fusobacteriia</taxon>
        <taxon>Fusobacteriales</taxon>
        <taxon>Fusobacteriaceae</taxon>
        <taxon>Fusobacterium</taxon>
    </lineage>
</organism>
<dbReference type="GO" id="GO:0008237">
    <property type="term" value="F:metallopeptidase activity"/>
    <property type="evidence" value="ECO:0007669"/>
    <property type="project" value="UniProtKB-KW"/>
</dbReference>
<feature type="domain" description="MPN" evidence="7">
    <location>
        <begin position="690"/>
        <end position="812"/>
    </location>
</feature>
<dbReference type="SUPFAM" id="SSF56731">
    <property type="entry name" value="DNA primase core"/>
    <property type="match status" value="1"/>
</dbReference>
<dbReference type="InterPro" id="IPR037518">
    <property type="entry name" value="MPN"/>
</dbReference>
<dbReference type="InterPro" id="IPR034154">
    <property type="entry name" value="TOPRIM_DnaG/twinkle"/>
</dbReference>
<dbReference type="EMBL" id="CP022123">
    <property type="protein sequence ID" value="ASG29566.1"/>
    <property type="molecule type" value="Genomic_DNA"/>
</dbReference>
<keyword evidence="4" id="KW-0862">Zinc</keyword>
<dbReference type="InterPro" id="IPR025657">
    <property type="entry name" value="RadC_JAB"/>
</dbReference>
<evidence type="ECO:0000256" key="6">
    <source>
        <dbReference type="SAM" id="MobiDB-lite"/>
    </source>
</evidence>
<reference evidence="8 9" key="1">
    <citation type="submission" date="2017-06" db="EMBL/GenBank/DDBJ databases">
        <title>Genome sequencing of Fusobacterium nucleatum subsp. polymorphum KCOM 1275 (=ChDC F310).</title>
        <authorList>
            <person name="Kook J.-K."/>
            <person name="Park S.-N."/>
            <person name="Lim Y.K."/>
            <person name="Roh H."/>
        </authorList>
    </citation>
    <scope>NUCLEOTIDE SEQUENCE [LARGE SCALE GENOMIC DNA]</scope>
    <source>
        <strain evidence="8 9">KCOM 1275</strain>
    </source>
</reference>
<dbReference type="Gene3D" id="3.90.580.10">
    <property type="entry name" value="Zinc finger, CHC2-type domain"/>
    <property type="match status" value="1"/>
</dbReference>
<dbReference type="PANTHER" id="PTHR30471">
    <property type="entry name" value="DNA REPAIR PROTEIN RADC"/>
    <property type="match status" value="1"/>
</dbReference>
<dbReference type="Proteomes" id="UP000197638">
    <property type="component" value="Chromosome"/>
</dbReference>
<evidence type="ECO:0000256" key="1">
    <source>
        <dbReference type="ARBA" id="ARBA00022670"/>
    </source>
</evidence>
<dbReference type="Pfam" id="PF04002">
    <property type="entry name" value="RadC"/>
    <property type="match status" value="1"/>
</dbReference>
<keyword evidence="3" id="KW-0378">Hydrolase</keyword>
<name>A0A241Q494_FUSNP</name>
<dbReference type="GO" id="GO:0003899">
    <property type="term" value="F:DNA-directed RNA polymerase activity"/>
    <property type="evidence" value="ECO:0007669"/>
    <property type="project" value="InterPro"/>
</dbReference>
<protein>
    <submittedName>
        <fullName evidence="8">DNA primase</fullName>
    </submittedName>
</protein>
<dbReference type="PROSITE" id="PS50249">
    <property type="entry name" value="MPN"/>
    <property type="match status" value="1"/>
</dbReference>